<dbReference type="STRING" id="29343.CCDG5_0299"/>
<feature type="domain" description="Glycosyltransferase 2-like" evidence="1">
    <location>
        <begin position="46"/>
        <end position="104"/>
    </location>
</feature>
<dbReference type="InterPro" id="IPR001173">
    <property type="entry name" value="Glyco_trans_2-like"/>
</dbReference>
<dbReference type="AlphaFoldDB" id="A0A078KLU0"/>
<dbReference type="KEGG" id="ccel:CCDG5_0299"/>
<dbReference type="CDD" id="cd00761">
    <property type="entry name" value="Glyco_tranf_GTA_type"/>
    <property type="match status" value="1"/>
</dbReference>
<gene>
    <name evidence="2" type="ORF">CCDG5_0299</name>
</gene>
<dbReference type="PATRIC" id="fig|29343.3.peg.313"/>
<reference evidence="3" key="1">
    <citation type="submission" date="2014-07" db="EMBL/GenBank/DDBJ databases">
        <authorList>
            <person name="Wibberg D."/>
        </authorList>
    </citation>
    <scope>NUCLEOTIDE SEQUENCE [LARGE SCALE GENOMIC DNA]</scope>
    <source>
        <strain evidence="3">DG5</strain>
    </source>
</reference>
<sequence length="115" mass="12655">MPEIIAGVLLSFFAIVGVAETVRWIKKFMLAPCAKSPAFVVTCAGHDEQIEYCVRSLADQANELCPCGRRLIVVVDDGMDEETRSICERLEHDIDGVTVCTRPELPLIFGGELQS</sequence>
<evidence type="ECO:0000313" key="3">
    <source>
        <dbReference type="Proteomes" id="UP000032431"/>
    </source>
</evidence>
<accession>A0A078KLU0</accession>
<dbReference type="Proteomes" id="UP000032431">
    <property type="component" value="Chromosome I"/>
</dbReference>
<protein>
    <recommendedName>
        <fullName evidence="1">Glycosyltransferase 2-like domain-containing protein</fullName>
    </recommendedName>
</protein>
<proteinExistence type="predicted"/>
<evidence type="ECO:0000313" key="2">
    <source>
        <dbReference type="EMBL" id="CDZ23442.1"/>
    </source>
</evidence>
<name>A0A078KLU0_9FIRM</name>
<dbReference type="SUPFAM" id="SSF53448">
    <property type="entry name" value="Nucleotide-diphospho-sugar transferases"/>
    <property type="match status" value="1"/>
</dbReference>
<dbReference type="InterPro" id="IPR029044">
    <property type="entry name" value="Nucleotide-diphossugar_trans"/>
</dbReference>
<organism evidence="2 3">
    <name type="scientific">[Clostridium] cellulosi</name>
    <dbReference type="NCBI Taxonomy" id="29343"/>
    <lineage>
        <taxon>Bacteria</taxon>
        <taxon>Bacillati</taxon>
        <taxon>Bacillota</taxon>
        <taxon>Clostridia</taxon>
        <taxon>Eubacteriales</taxon>
        <taxon>Oscillospiraceae</taxon>
        <taxon>Oscillospiraceae incertae sedis</taxon>
    </lineage>
</organism>
<dbReference type="Pfam" id="PF00535">
    <property type="entry name" value="Glycos_transf_2"/>
    <property type="match status" value="1"/>
</dbReference>
<keyword evidence="3" id="KW-1185">Reference proteome</keyword>
<dbReference type="EMBL" id="LM995447">
    <property type="protein sequence ID" value="CDZ23442.1"/>
    <property type="molecule type" value="Genomic_DNA"/>
</dbReference>
<dbReference type="OrthoDB" id="1852929at2"/>
<evidence type="ECO:0000259" key="1">
    <source>
        <dbReference type="Pfam" id="PF00535"/>
    </source>
</evidence>
<dbReference type="HOGENOM" id="CLU_169505_0_0_9"/>